<dbReference type="GO" id="GO:0008658">
    <property type="term" value="F:penicillin binding"/>
    <property type="evidence" value="ECO:0007669"/>
    <property type="project" value="UniProtKB-ARBA"/>
</dbReference>
<name>A0A099KW45_COLPS</name>
<feature type="active site" evidence="18">
    <location>
        <position position="189"/>
    </location>
</feature>
<dbReference type="Pfam" id="PF00768">
    <property type="entry name" value="Peptidase_S11"/>
    <property type="match status" value="1"/>
</dbReference>
<comment type="pathway">
    <text evidence="3">Cell wall biogenesis; peptidoglycan biosynthesis.</text>
</comment>
<keyword evidence="7" id="KW-0997">Cell inner membrane</keyword>
<feature type="binding site" evidence="19">
    <location>
        <position position="292"/>
    </location>
    <ligand>
        <name>substrate</name>
    </ligand>
</feature>
<evidence type="ECO:0000256" key="4">
    <source>
        <dbReference type="ARBA" id="ARBA00007164"/>
    </source>
</evidence>
<feature type="active site" description="Proton acceptor" evidence="18">
    <location>
        <position position="129"/>
    </location>
</feature>
<evidence type="ECO:0000256" key="6">
    <source>
        <dbReference type="ARBA" id="ARBA00022475"/>
    </source>
</evidence>
<dbReference type="Gene3D" id="3.40.710.10">
    <property type="entry name" value="DD-peptidase/beta-lactamase superfamily"/>
    <property type="match status" value="1"/>
</dbReference>
<keyword evidence="15" id="KW-0961">Cell wall biogenesis/degradation</keyword>
<evidence type="ECO:0000256" key="11">
    <source>
        <dbReference type="ARBA" id="ARBA00022801"/>
    </source>
</evidence>
<dbReference type="InterPro" id="IPR018044">
    <property type="entry name" value="Peptidase_S11"/>
</dbReference>
<dbReference type="GO" id="GO:0009002">
    <property type="term" value="F:serine-type D-Ala-D-Ala carboxypeptidase activity"/>
    <property type="evidence" value="ECO:0007669"/>
    <property type="project" value="UniProtKB-EC"/>
</dbReference>
<comment type="subcellular location">
    <subcellularLocation>
        <location evidence="2">Cell inner membrane</location>
        <topology evidence="2">Peripheral membrane protein</topology>
    </subcellularLocation>
</comment>
<dbReference type="PANTHER" id="PTHR21581:SF6">
    <property type="entry name" value="TRAFFICKING PROTEIN PARTICLE COMPLEX SUBUNIT 12"/>
    <property type="match status" value="1"/>
</dbReference>
<dbReference type="PANTHER" id="PTHR21581">
    <property type="entry name" value="D-ALANYL-D-ALANINE CARBOXYPEPTIDASE"/>
    <property type="match status" value="1"/>
</dbReference>
<keyword evidence="8" id="KW-0121">Carboxypeptidase</keyword>
<dbReference type="PRINTS" id="PR00725">
    <property type="entry name" value="DADACBPTASE1"/>
</dbReference>
<evidence type="ECO:0000256" key="18">
    <source>
        <dbReference type="PIRSR" id="PIRSR618044-1"/>
    </source>
</evidence>
<keyword evidence="12" id="KW-0133">Cell shape</keyword>
<evidence type="ECO:0000256" key="19">
    <source>
        <dbReference type="PIRSR" id="PIRSR618044-2"/>
    </source>
</evidence>
<evidence type="ECO:0000313" key="22">
    <source>
        <dbReference type="EMBL" id="KGJ94067.1"/>
    </source>
</evidence>
<evidence type="ECO:0000313" key="23">
    <source>
        <dbReference type="Proteomes" id="UP000029843"/>
    </source>
</evidence>
<dbReference type="InterPro" id="IPR037167">
    <property type="entry name" value="Peptidase_S11_C_sf"/>
</dbReference>
<keyword evidence="9" id="KW-0645">Protease</keyword>
<dbReference type="InterPro" id="IPR012907">
    <property type="entry name" value="Peptidase_S11_C"/>
</dbReference>
<reference evidence="22 23" key="1">
    <citation type="submission" date="2014-08" db="EMBL/GenBank/DDBJ databases">
        <title>Genomic and Phenotypic Diversity of Colwellia psychrerythraea strains from Disparate Marine Basins.</title>
        <authorList>
            <person name="Techtmann S.M."/>
            <person name="Stelling S.C."/>
            <person name="Utturkar S.M."/>
            <person name="Alshibli N."/>
            <person name="Harris A."/>
            <person name="Brown S.D."/>
            <person name="Hazen T.C."/>
        </authorList>
    </citation>
    <scope>NUCLEOTIDE SEQUENCE [LARGE SCALE GENOMIC DNA]</scope>
    <source>
        <strain evidence="22 23">ND2E</strain>
    </source>
</reference>
<dbReference type="GO" id="GO:0005886">
    <property type="term" value="C:plasma membrane"/>
    <property type="evidence" value="ECO:0007669"/>
    <property type="project" value="UniProtKB-SubCell"/>
</dbReference>
<dbReference type="AlphaFoldDB" id="A0A099KW45"/>
<evidence type="ECO:0000256" key="9">
    <source>
        <dbReference type="ARBA" id="ARBA00022670"/>
    </source>
</evidence>
<dbReference type="GO" id="GO:0008360">
    <property type="term" value="P:regulation of cell shape"/>
    <property type="evidence" value="ECO:0007669"/>
    <property type="project" value="UniProtKB-KW"/>
</dbReference>
<evidence type="ECO:0000256" key="20">
    <source>
        <dbReference type="RuleBase" id="RU004016"/>
    </source>
</evidence>
<dbReference type="EMBL" id="JQED01000007">
    <property type="protein sequence ID" value="KGJ94067.1"/>
    <property type="molecule type" value="Genomic_DNA"/>
</dbReference>
<dbReference type="PATRIC" id="fig|28229.4.peg.1022"/>
<organism evidence="22 23">
    <name type="scientific">Colwellia psychrerythraea</name>
    <name type="common">Vibrio psychroerythus</name>
    <dbReference type="NCBI Taxonomy" id="28229"/>
    <lineage>
        <taxon>Bacteria</taxon>
        <taxon>Pseudomonadati</taxon>
        <taxon>Pseudomonadota</taxon>
        <taxon>Gammaproteobacteria</taxon>
        <taxon>Alteromonadales</taxon>
        <taxon>Colwelliaceae</taxon>
        <taxon>Colwellia</taxon>
    </lineage>
</organism>
<dbReference type="GO" id="GO:0009252">
    <property type="term" value="P:peptidoglycan biosynthetic process"/>
    <property type="evidence" value="ECO:0007669"/>
    <property type="project" value="UniProtKB-UniPathway"/>
</dbReference>
<keyword evidence="6" id="KW-1003">Cell membrane</keyword>
<dbReference type="InterPro" id="IPR001967">
    <property type="entry name" value="Peptidase_S11_N"/>
</dbReference>
<protein>
    <recommendedName>
        <fullName evidence="5">serine-type D-Ala-D-Ala carboxypeptidase</fullName>
        <ecNumber evidence="5">3.4.16.4</ecNumber>
    </recommendedName>
</protein>
<feature type="domain" description="Peptidase S11 D-Ala-D-Ala carboxypeptidase A C-terminal" evidence="21">
    <location>
        <begin position="342"/>
        <end position="432"/>
    </location>
</feature>
<dbReference type="FunFam" id="3.40.710.10:FF:000001">
    <property type="entry name" value="D-alanyl-D-alanine serine-type carboxypeptidase"/>
    <property type="match status" value="1"/>
</dbReference>
<comment type="pathway">
    <text evidence="17">Glycan biosynthesis.</text>
</comment>
<comment type="similarity">
    <text evidence="4 20">Belongs to the peptidase S11 family.</text>
</comment>
<feature type="active site" description="Acyl-ester intermediate" evidence="18">
    <location>
        <position position="126"/>
    </location>
</feature>
<dbReference type="Proteomes" id="UP000029843">
    <property type="component" value="Unassembled WGS sequence"/>
</dbReference>
<dbReference type="SUPFAM" id="SSF56601">
    <property type="entry name" value="beta-lactamase/transpeptidase-like"/>
    <property type="match status" value="1"/>
</dbReference>
<evidence type="ECO:0000256" key="15">
    <source>
        <dbReference type="ARBA" id="ARBA00023316"/>
    </source>
</evidence>
<accession>A0A099KW45</accession>
<comment type="catalytic activity">
    <reaction evidence="16">
        <text>Preferential cleavage: (Ac)2-L-Lys-D-Ala-|-D-Ala. Also transpeptidation of peptidyl-alanyl moieties that are N-acyl substituents of D-alanine.</text>
        <dbReference type="EC" id="3.4.16.4"/>
    </reaction>
</comment>
<evidence type="ECO:0000259" key="21">
    <source>
        <dbReference type="SMART" id="SM00936"/>
    </source>
</evidence>
<evidence type="ECO:0000256" key="7">
    <source>
        <dbReference type="ARBA" id="ARBA00022519"/>
    </source>
</evidence>
<evidence type="ECO:0000256" key="16">
    <source>
        <dbReference type="ARBA" id="ARBA00034000"/>
    </source>
</evidence>
<keyword evidence="11 22" id="KW-0378">Hydrolase</keyword>
<dbReference type="Gene3D" id="2.60.410.10">
    <property type="entry name" value="D-Ala-D-Ala carboxypeptidase, C-terminal domain"/>
    <property type="match status" value="1"/>
</dbReference>
<proteinExistence type="inferred from homology"/>
<dbReference type="Pfam" id="PF07943">
    <property type="entry name" value="PBP5_C"/>
    <property type="match status" value="1"/>
</dbReference>
<keyword evidence="13" id="KW-0573">Peptidoglycan synthesis</keyword>
<evidence type="ECO:0000256" key="10">
    <source>
        <dbReference type="ARBA" id="ARBA00022729"/>
    </source>
</evidence>
<evidence type="ECO:0000256" key="5">
    <source>
        <dbReference type="ARBA" id="ARBA00012448"/>
    </source>
</evidence>
<keyword evidence="14" id="KW-0472">Membrane</keyword>
<evidence type="ECO:0000256" key="17">
    <source>
        <dbReference type="ARBA" id="ARBA00060592"/>
    </source>
</evidence>
<dbReference type="SMART" id="SM00936">
    <property type="entry name" value="PBP5_C"/>
    <property type="match status" value="1"/>
</dbReference>
<dbReference type="EC" id="3.4.16.4" evidence="5"/>
<dbReference type="InterPro" id="IPR012338">
    <property type="entry name" value="Beta-lactam/transpept-like"/>
</dbReference>
<evidence type="ECO:0000256" key="1">
    <source>
        <dbReference type="ARBA" id="ARBA00003217"/>
    </source>
</evidence>
<comment type="function">
    <text evidence="1">Removes C-terminal D-alanyl residues from sugar-peptide cell wall precursors.</text>
</comment>
<dbReference type="UniPathway" id="UPA00219"/>
<evidence type="ECO:0000256" key="2">
    <source>
        <dbReference type="ARBA" id="ARBA00004417"/>
    </source>
</evidence>
<dbReference type="InterPro" id="IPR015956">
    <property type="entry name" value="Peniciliin-bd_prot_C_sf"/>
</dbReference>
<dbReference type="GO" id="GO:0071555">
    <property type="term" value="P:cell wall organization"/>
    <property type="evidence" value="ECO:0007669"/>
    <property type="project" value="UniProtKB-KW"/>
</dbReference>
<evidence type="ECO:0000256" key="12">
    <source>
        <dbReference type="ARBA" id="ARBA00022960"/>
    </source>
</evidence>
<evidence type="ECO:0000256" key="8">
    <source>
        <dbReference type="ARBA" id="ARBA00022645"/>
    </source>
</evidence>
<keyword evidence="10" id="KW-0732">Signal</keyword>
<gene>
    <name evidence="22" type="ORF">ND2E_2000</name>
</gene>
<dbReference type="GO" id="GO:0006508">
    <property type="term" value="P:proteolysis"/>
    <property type="evidence" value="ECO:0007669"/>
    <property type="project" value="UniProtKB-KW"/>
</dbReference>
<evidence type="ECO:0000256" key="3">
    <source>
        <dbReference type="ARBA" id="ARBA00004752"/>
    </source>
</evidence>
<dbReference type="SUPFAM" id="SSF69189">
    <property type="entry name" value="Penicillin-binding protein associated domain"/>
    <property type="match status" value="1"/>
</dbReference>
<comment type="caution">
    <text evidence="22">The sequence shown here is derived from an EMBL/GenBank/DDBJ whole genome shotgun (WGS) entry which is preliminary data.</text>
</comment>
<sequence length="449" mass="49987">MVIFKELVTLLMPFLRNYAQYLFFAHSQDCYKWYTFVQLIILNFPHTTYTMTNITKLSGKFSTSKLFTFFTGALFSAATVLMPSAHAITIIPEAPQINAKGFILIDYTTGKIIAEENADTQLAPASLTKIMTSYIIGKELENGNIKNTDKVMISEQAWAKKFPDSSKMFIEVGTEVPVSLLNQGIIVASGNDACVAMAEHIAGSESAFADLMNAHAEQLGMSSSFFENSHGLDSTSHMTTPRDMATLAIALIREVPDEYAIYKQKSFTYNNIKQYNRNGLLWDKSLNVDGMKTGHTSNAGYSLVTSATKGDMRLVTVVMGTASERARKVESKKLLNYGFRFFETITPYKAGEKFIANRVWMGEKENVDLGIISDTPITIPRGQRKNLKANFELNQQLTAPLAKGTVVGTLFLQLNDEDIAQYPLVTLEEVNEGSLFSRLVDYVKLQFAN</sequence>
<evidence type="ECO:0000256" key="13">
    <source>
        <dbReference type="ARBA" id="ARBA00022984"/>
    </source>
</evidence>
<evidence type="ECO:0000256" key="14">
    <source>
        <dbReference type="ARBA" id="ARBA00023136"/>
    </source>
</evidence>